<dbReference type="AlphaFoldDB" id="A0A7J6VRG8"/>
<keyword evidence="8" id="KW-0648">Protein biosynthesis</keyword>
<evidence type="ECO:0000256" key="4">
    <source>
        <dbReference type="ARBA" id="ARBA00023242"/>
    </source>
</evidence>
<dbReference type="Gene3D" id="1.10.20.10">
    <property type="entry name" value="Histone, subunit A"/>
    <property type="match status" value="1"/>
</dbReference>
<dbReference type="InterPro" id="IPR009072">
    <property type="entry name" value="Histone-fold"/>
</dbReference>
<organism evidence="8 9">
    <name type="scientific">Thalictrum thalictroides</name>
    <name type="common">Rue-anemone</name>
    <name type="synonym">Anemone thalictroides</name>
    <dbReference type="NCBI Taxonomy" id="46969"/>
    <lineage>
        <taxon>Eukaryota</taxon>
        <taxon>Viridiplantae</taxon>
        <taxon>Streptophyta</taxon>
        <taxon>Embryophyta</taxon>
        <taxon>Tracheophyta</taxon>
        <taxon>Spermatophyta</taxon>
        <taxon>Magnoliopsida</taxon>
        <taxon>Ranunculales</taxon>
        <taxon>Ranunculaceae</taxon>
        <taxon>Thalictroideae</taxon>
        <taxon>Thalictrum</taxon>
    </lineage>
</organism>
<dbReference type="GO" id="GO:0006366">
    <property type="term" value="P:transcription by RNA polymerase II"/>
    <property type="evidence" value="ECO:0007669"/>
    <property type="project" value="InterPro"/>
</dbReference>
<dbReference type="PANTHER" id="PTHR11380:SF5">
    <property type="entry name" value="TRANSCRIPTION INITIATION FACTOR TFIID SUBUNIT 13"/>
    <property type="match status" value="1"/>
</dbReference>
<comment type="subcellular location">
    <subcellularLocation>
        <location evidence="1">Nucleus</location>
    </subcellularLocation>
</comment>
<dbReference type="PANTHER" id="PTHR11380">
    <property type="entry name" value="TRANSCRIPTION INITIATION FACTOR TFIID/SUPT3-RELATED"/>
    <property type="match status" value="1"/>
</dbReference>
<keyword evidence="3" id="KW-0804">Transcription</keyword>
<keyword evidence="9" id="KW-1185">Reference proteome</keyword>
<evidence type="ECO:0000256" key="1">
    <source>
        <dbReference type="ARBA" id="ARBA00004123"/>
    </source>
</evidence>
<comment type="caution">
    <text evidence="8">The sequence shown here is derived from an EMBL/GenBank/DDBJ whole genome shotgun (WGS) entry which is preliminary data.</text>
</comment>
<reference evidence="8 9" key="1">
    <citation type="submission" date="2020-06" db="EMBL/GenBank/DDBJ databases">
        <title>Transcriptomic and genomic resources for Thalictrum thalictroides and T. hernandezii: Facilitating candidate gene discovery in an emerging model plant lineage.</title>
        <authorList>
            <person name="Arias T."/>
            <person name="Riano-Pachon D.M."/>
            <person name="Di Stilio V.S."/>
        </authorList>
    </citation>
    <scope>NUCLEOTIDE SEQUENCE [LARGE SCALE GENOMIC DNA]</scope>
    <source>
        <strain evidence="9">cv. WT478/WT964</strain>
        <tissue evidence="8">Leaves</tissue>
    </source>
</reference>
<accession>A0A7J6VRG8</accession>
<evidence type="ECO:0000256" key="5">
    <source>
        <dbReference type="ARBA" id="ARBA00038392"/>
    </source>
</evidence>
<dbReference type="SUPFAM" id="SSF47113">
    <property type="entry name" value="Histone-fold"/>
    <property type="match status" value="1"/>
</dbReference>
<dbReference type="GO" id="GO:0005634">
    <property type="term" value="C:nucleus"/>
    <property type="evidence" value="ECO:0007669"/>
    <property type="project" value="UniProtKB-SubCell"/>
</dbReference>
<keyword evidence="4" id="KW-0539">Nucleus</keyword>
<dbReference type="InterPro" id="IPR003195">
    <property type="entry name" value="TFIID_TAF13"/>
</dbReference>
<dbReference type="GO" id="GO:0003743">
    <property type="term" value="F:translation initiation factor activity"/>
    <property type="evidence" value="ECO:0007669"/>
    <property type="project" value="UniProtKB-KW"/>
</dbReference>
<evidence type="ECO:0000313" key="9">
    <source>
        <dbReference type="Proteomes" id="UP000554482"/>
    </source>
</evidence>
<keyword evidence="2" id="KW-0805">Transcription regulation</keyword>
<evidence type="ECO:0000256" key="7">
    <source>
        <dbReference type="SAM" id="MobiDB-lite"/>
    </source>
</evidence>
<dbReference type="OrthoDB" id="10266074at2759"/>
<comment type="similarity">
    <text evidence="5">Belongs to the TAF13 family.</text>
</comment>
<feature type="non-terminal residue" evidence="8">
    <location>
        <position position="124"/>
    </location>
</feature>
<dbReference type="Proteomes" id="UP000554482">
    <property type="component" value="Unassembled WGS sequence"/>
</dbReference>
<dbReference type="EMBL" id="JABWDY010027717">
    <property type="protein sequence ID" value="KAF5187674.1"/>
    <property type="molecule type" value="Genomic_DNA"/>
</dbReference>
<feature type="region of interest" description="Disordered" evidence="7">
    <location>
        <begin position="13"/>
        <end position="35"/>
    </location>
</feature>
<evidence type="ECO:0000256" key="6">
    <source>
        <dbReference type="ARBA" id="ARBA00040136"/>
    </source>
</evidence>
<keyword evidence="8" id="KW-0396">Initiation factor</keyword>
<dbReference type="Pfam" id="PF02269">
    <property type="entry name" value="TFIID-18kDa"/>
    <property type="match status" value="1"/>
</dbReference>
<dbReference type="GO" id="GO:0046982">
    <property type="term" value="F:protein heterodimerization activity"/>
    <property type="evidence" value="ECO:0007669"/>
    <property type="project" value="InterPro"/>
</dbReference>
<gene>
    <name evidence="8" type="ORF">FRX31_022739</name>
</gene>
<evidence type="ECO:0000256" key="3">
    <source>
        <dbReference type="ARBA" id="ARBA00023163"/>
    </source>
</evidence>
<evidence type="ECO:0000313" key="8">
    <source>
        <dbReference type="EMBL" id="KAF5187674.1"/>
    </source>
</evidence>
<proteinExistence type="inferred from homology"/>
<evidence type="ECO:0000256" key="2">
    <source>
        <dbReference type="ARBA" id="ARBA00023015"/>
    </source>
</evidence>
<sequence>MIQFSPILIGPDKYKNYDTNLEEEEGNQNKPANKKERRFANQNEFLFLSLFEHAEQRKKMQNSSISKHKLGFSQPSDVSLKRKRGVFQKDLQHMMYGFGDDSNPLPETVALVEDIVVEYITDTV</sequence>
<protein>
    <recommendedName>
        <fullName evidence="6">Transcription initiation factor TFIID subunit 13</fullName>
    </recommendedName>
</protein>
<name>A0A7J6VRG8_THATH</name>